<evidence type="ECO:0000313" key="1">
    <source>
        <dbReference type="EMBL" id="TDE17383.1"/>
    </source>
</evidence>
<sequence length="125" mass="13917">MATSVQLFFEDYATALTSFSAENISGFYQTPMAVYSDQGVQTVAEMSEVIAFWEQGIEPYKAQNIEKAMPRVLSEQQLSETIFISQVAWDNYDSSGEKVSSETNFYILTGNKGALKISGLIIMNK</sequence>
<reference evidence="1 2" key="1">
    <citation type="submission" date="2019-03" db="EMBL/GenBank/DDBJ databases">
        <title>Dyadobacter AR-3-6 sp. nov., isolated from arctic soil.</title>
        <authorList>
            <person name="Chaudhary D.K."/>
        </authorList>
    </citation>
    <scope>NUCLEOTIDE SEQUENCE [LARGE SCALE GENOMIC DNA]</scope>
    <source>
        <strain evidence="1 2">AR-3-6</strain>
    </source>
</reference>
<accession>A0A4R5E135</accession>
<keyword evidence="2" id="KW-1185">Reference proteome</keyword>
<dbReference type="Proteomes" id="UP000294850">
    <property type="component" value="Unassembled WGS sequence"/>
</dbReference>
<evidence type="ECO:0000313" key="2">
    <source>
        <dbReference type="Proteomes" id="UP000294850"/>
    </source>
</evidence>
<protein>
    <recommendedName>
        <fullName evidence="3">Nuclear transport factor 2 family protein</fullName>
    </recommendedName>
</protein>
<comment type="caution">
    <text evidence="1">The sequence shown here is derived from an EMBL/GenBank/DDBJ whole genome shotgun (WGS) entry which is preliminary data.</text>
</comment>
<proteinExistence type="predicted"/>
<dbReference type="OrthoDB" id="956846at2"/>
<dbReference type="EMBL" id="SMFL01000002">
    <property type="protein sequence ID" value="TDE17383.1"/>
    <property type="molecule type" value="Genomic_DNA"/>
</dbReference>
<dbReference type="AlphaFoldDB" id="A0A4R5E135"/>
<evidence type="ECO:0008006" key="3">
    <source>
        <dbReference type="Google" id="ProtNLM"/>
    </source>
</evidence>
<gene>
    <name evidence="1" type="ORF">E0F88_05690</name>
</gene>
<dbReference type="RefSeq" id="WP_131957242.1">
    <property type="nucleotide sequence ID" value="NZ_SMFL01000002.1"/>
</dbReference>
<name>A0A4R5E135_9BACT</name>
<organism evidence="1 2">
    <name type="scientific">Dyadobacter psychrotolerans</name>
    <dbReference type="NCBI Taxonomy" id="2541721"/>
    <lineage>
        <taxon>Bacteria</taxon>
        <taxon>Pseudomonadati</taxon>
        <taxon>Bacteroidota</taxon>
        <taxon>Cytophagia</taxon>
        <taxon>Cytophagales</taxon>
        <taxon>Spirosomataceae</taxon>
        <taxon>Dyadobacter</taxon>
    </lineage>
</organism>